<dbReference type="Proteomes" id="UP000290289">
    <property type="component" value="Chromosome 13"/>
</dbReference>
<feature type="domain" description="F-box associated beta-propeller type 3" evidence="2">
    <location>
        <begin position="92"/>
        <end position="389"/>
    </location>
</feature>
<organism evidence="3 4">
    <name type="scientific">Malus domestica</name>
    <name type="common">Apple</name>
    <name type="synonym">Pyrus malus</name>
    <dbReference type="NCBI Taxonomy" id="3750"/>
    <lineage>
        <taxon>Eukaryota</taxon>
        <taxon>Viridiplantae</taxon>
        <taxon>Streptophyta</taxon>
        <taxon>Embryophyta</taxon>
        <taxon>Tracheophyta</taxon>
        <taxon>Spermatophyta</taxon>
        <taxon>Magnoliopsida</taxon>
        <taxon>eudicotyledons</taxon>
        <taxon>Gunneridae</taxon>
        <taxon>Pentapetalae</taxon>
        <taxon>rosids</taxon>
        <taxon>fabids</taxon>
        <taxon>Rosales</taxon>
        <taxon>Rosaceae</taxon>
        <taxon>Amygdaloideae</taxon>
        <taxon>Maleae</taxon>
        <taxon>Malus</taxon>
    </lineage>
</organism>
<dbReference type="Gene3D" id="1.20.1280.50">
    <property type="match status" value="1"/>
</dbReference>
<dbReference type="EMBL" id="RDQH01000339">
    <property type="protein sequence ID" value="RXH79156.1"/>
    <property type="molecule type" value="Genomic_DNA"/>
</dbReference>
<feature type="domain" description="F-box" evidence="1">
    <location>
        <begin position="19"/>
        <end position="58"/>
    </location>
</feature>
<dbReference type="CDD" id="cd22157">
    <property type="entry name" value="F-box_AtFBW1-like"/>
    <property type="match status" value="1"/>
</dbReference>
<gene>
    <name evidence="3" type="ORF">DVH24_040303</name>
</gene>
<dbReference type="AlphaFoldDB" id="A0A498I6U7"/>
<evidence type="ECO:0000313" key="4">
    <source>
        <dbReference type="Proteomes" id="UP000290289"/>
    </source>
</evidence>
<dbReference type="NCBIfam" id="TIGR01640">
    <property type="entry name" value="F_box_assoc_1"/>
    <property type="match status" value="1"/>
</dbReference>
<evidence type="ECO:0000313" key="3">
    <source>
        <dbReference type="EMBL" id="RXH79156.1"/>
    </source>
</evidence>
<dbReference type="PANTHER" id="PTHR31111">
    <property type="entry name" value="BNAA05G37150D PROTEIN-RELATED"/>
    <property type="match status" value="1"/>
</dbReference>
<sequence length="418" mass="47931">MEVAEDEGDDVPKIPSLFTELPNEIIWFQILPKLPAKSLMRFKCVSKAWFALITRNPSFLSAYRNLHSNRNTSLLLLDLRNIDTKQQHIMSLHINQDGSPSPAGATHLLTLEPQEYSLPNVLCTNGLACFIFMHEHRIRVFNPCTRESITLPSTSNSPTSYQSTSPDVKPWGAEIGYGFGFSPTTDEYMVVQLELCRFLHQEPANFYRVDASINLQVFTLGSAEPWRRVVVEHDDLPFDHTFWRIDMKSVCLHGAIHWTHDEEKCVVVYDLGEQRFRVIPFPPEFDGNSHHFWAIVDVGGCLALTYDKETTSTSYLAGLELWILKDYQDQVWVKEVFAVTYSLHSFTTYPYSCLCAIHTGEILIESGALSQAFLHFYDMKNQSFRESSIVVPEWLCRKDANIRWDVISCYDETIAPVK</sequence>
<accession>A0A498I6U7</accession>
<dbReference type="InterPro" id="IPR013187">
    <property type="entry name" value="F-box-assoc_dom_typ3"/>
</dbReference>
<evidence type="ECO:0000259" key="2">
    <source>
        <dbReference type="Pfam" id="PF08268"/>
    </source>
</evidence>
<proteinExistence type="predicted"/>
<evidence type="ECO:0000259" key="1">
    <source>
        <dbReference type="Pfam" id="PF00646"/>
    </source>
</evidence>
<reference evidence="3 4" key="1">
    <citation type="submission" date="2018-10" db="EMBL/GenBank/DDBJ databases">
        <title>A high-quality apple genome assembly.</title>
        <authorList>
            <person name="Hu J."/>
        </authorList>
    </citation>
    <scope>NUCLEOTIDE SEQUENCE [LARGE SCALE GENOMIC DNA]</scope>
    <source>
        <strain evidence="4">cv. HFTH1</strain>
        <tissue evidence="3">Young leaf</tissue>
    </source>
</reference>
<dbReference type="PANTHER" id="PTHR31111:SF136">
    <property type="entry name" value="F-BOX ASSOCIATED DOMAIN-CONTAINING PROTEIN"/>
    <property type="match status" value="1"/>
</dbReference>
<dbReference type="InterPro" id="IPR017451">
    <property type="entry name" value="F-box-assoc_interact_dom"/>
</dbReference>
<dbReference type="Pfam" id="PF00646">
    <property type="entry name" value="F-box"/>
    <property type="match status" value="1"/>
</dbReference>
<dbReference type="SUPFAM" id="SSF81383">
    <property type="entry name" value="F-box domain"/>
    <property type="match status" value="1"/>
</dbReference>
<keyword evidence="4" id="KW-1185">Reference proteome</keyword>
<protein>
    <submittedName>
        <fullName evidence="3">Uncharacterized protein</fullName>
    </submittedName>
</protein>
<name>A0A498I6U7_MALDO</name>
<dbReference type="Pfam" id="PF08268">
    <property type="entry name" value="FBA_3"/>
    <property type="match status" value="1"/>
</dbReference>
<dbReference type="InterPro" id="IPR036047">
    <property type="entry name" value="F-box-like_dom_sf"/>
</dbReference>
<comment type="caution">
    <text evidence="3">The sequence shown here is derived from an EMBL/GenBank/DDBJ whole genome shotgun (WGS) entry which is preliminary data.</text>
</comment>
<dbReference type="InterPro" id="IPR001810">
    <property type="entry name" value="F-box_dom"/>
</dbReference>